<reference evidence="2" key="1">
    <citation type="journal article" date="2019" name="Int. J. Syst. Evol. Microbiol.">
        <title>The Global Catalogue of Microorganisms (GCM) 10K type strain sequencing project: providing services to taxonomists for standard genome sequencing and annotation.</title>
        <authorList>
            <consortium name="The Broad Institute Genomics Platform"/>
            <consortium name="The Broad Institute Genome Sequencing Center for Infectious Disease"/>
            <person name="Wu L."/>
            <person name="Ma J."/>
        </authorList>
    </citation>
    <scope>NUCLEOTIDE SEQUENCE [LARGE SCALE GENOMIC DNA]</scope>
    <source>
        <strain evidence="2">KCTC 52127</strain>
    </source>
</reference>
<evidence type="ECO:0000313" key="1">
    <source>
        <dbReference type="EMBL" id="MFD2568064.1"/>
    </source>
</evidence>
<protein>
    <submittedName>
        <fullName evidence="1">Uncharacterized protein</fullName>
    </submittedName>
</protein>
<gene>
    <name evidence="1" type="ORF">ACFSRZ_11810</name>
</gene>
<dbReference type="EMBL" id="JBHULH010000006">
    <property type="protein sequence ID" value="MFD2568064.1"/>
    <property type="molecule type" value="Genomic_DNA"/>
</dbReference>
<sequence>MSSHFRHADVNHKKGNDYIMHTKSTTHRFNKDDGTHHYTTVQITTTHAMIDSEGEIGDVSVTSEIYTYQNGEKPGNIKLDPKKINMSDAPSEFQNFAQGISAYKKSNKESPSQTQASDNKQTKSMVDLLAIPVGAGASSLSATKVASGFWGVTVGMVALAISNEIKIDPTEIGKDLVLENKKEVIKSKDVSYEY</sequence>
<organism evidence="1 2">
    <name type="scientific">Pseudotenacibaculum haliotis</name>
    <dbReference type="NCBI Taxonomy" id="1862138"/>
    <lineage>
        <taxon>Bacteria</taxon>
        <taxon>Pseudomonadati</taxon>
        <taxon>Bacteroidota</taxon>
        <taxon>Flavobacteriia</taxon>
        <taxon>Flavobacteriales</taxon>
        <taxon>Flavobacteriaceae</taxon>
        <taxon>Pseudotenacibaculum</taxon>
    </lineage>
</organism>
<proteinExistence type="predicted"/>
<accession>A0ABW5LVU1</accession>
<dbReference type="RefSeq" id="WP_379666774.1">
    <property type="nucleotide sequence ID" value="NZ_JBHULH010000006.1"/>
</dbReference>
<name>A0ABW5LVU1_9FLAO</name>
<evidence type="ECO:0000313" key="2">
    <source>
        <dbReference type="Proteomes" id="UP001597508"/>
    </source>
</evidence>
<comment type="caution">
    <text evidence="1">The sequence shown here is derived from an EMBL/GenBank/DDBJ whole genome shotgun (WGS) entry which is preliminary data.</text>
</comment>
<dbReference type="Proteomes" id="UP001597508">
    <property type="component" value="Unassembled WGS sequence"/>
</dbReference>
<keyword evidence="2" id="KW-1185">Reference proteome</keyword>